<name>A0A8H3G580_9LECA</name>
<protein>
    <recommendedName>
        <fullName evidence="7">Rhodopsin domain-containing protein</fullName>
    </recommendedName>
</protein>
<dbReference type="InterPro" id="IPR052337">
    <property type="entry name" value="SAT4-like"/>
</dbReference>
<evidence type="ECO:0000313" key="8">
    <source>
        <dbReference type="EMBL" id="CAF9936000.1"/>
    </source>
</evidence>
<dbReference type="Pfam" id="PF20684">
    <property type="entry name" value="Fung_rhodopsin"/>
    <property type="match status" value="1"/>
</dbReference>
<dbReference type="Proteomes" id="UP000664203">
    <property type="component" value="Unassembled WGS sequence"/>
</dbReference>
<evidence type="ECO:0000256" key="4">
    <source>
        <dbReference type="ARBA" id="ARBA00023136"/>
    </source>
</evidence>
<dbReference type="AlphaFoldDB" id="A0A8H3G580"/>
<feature type="transmembrane region" description="Helical" evidence="6">
    <location>
        <begin position="7"/>
        <end position="28"/>
    </location>
</feature>
<dbReference type="GO" id="GO:0016020">
    <property type="term" value="C:membrane"/>
    <property type="evidence" value="ECO:0007669"/>
    <property type="project" value="UniProtKB-SubCell"/>
</dbReference>
<gene>
    <name evidence="8" type="ORF">ALECFALPRED_006653</name>
</gene>
<accession>A0A8H3G580</accession>
<keyword evidence="4 6" id="KW-0472">Membrane</keyword>
<keyword evidence="3 6" id="KW-1133">Transmembrane helix</keyword>
<evidence type="ECO:0000256" key="1">
    <source>
        <dbReference type="ARBA" id="ARBA00004141"/>
    </source>
</evidence>
<proteinExistence type="inferred from homology"/>
<organism evidence="8 9">
    <name type="scientific">Alectoria fallacina</name>
    <dbReference type="NCBI Taxonomy" id="1903189"/>
    <lineage>
        <taxon>Eukaryota</taxon>
        <taxon>Fungi</taxon>
        <taxon>Dikarya</taxon>
        <taxon>Ascomycota</taxon>
        <taxon>Pezizomycotina</taxon>
        <taxon>Lecanoromycetes</taxon>
        <taxon>OSLEUM clade</taxon>
        <taxon>Lecanoromycetidae</taxon>
        <taxon>Lecanorales</taxon>
        <taxon>Lecanorineae</taxon>
        <taxon>Parmeliaceae</taxon>
        <taxon>Alectoria</taxon>
    </lineage>
</organism>
<feature type="transmembrane region" description="Helical" evidence="6">
    <location>
        <begin position="76"/>
        <end position="103"/>
    </location>
</feature>
<dbReference type="PANTHER" id="PTHR33048">
    <property type="entry name" value="PTH11-LIKE INTEGRAL MEMBRANE PROTEIN (AFU_ORTHOLOGUE AFUA_5G11245)"/>
    <property type="match status" value="1"/>
</dbReference>
<evidence type="ECO:0000256" key="2">
    <source>
        <dbReference type="ARBA" id="ARBA00022692"/>
    </source>
</evidence>
<sequence>MRSEQPFCIAFSVLVGIGTNYGFGWHTADVPSDRFVFYYMWLYIISAVYLTTLWLYKFTILLLYLRLFGVHKPFKYVTWTVMFLVFGYLSSNLLTLLFGCTPIDKYWKSMTPGHCIPSTKAGLFYGSMNFVTDVLIFVLPLPMVWRLKLSRENKLGVILVFVGGVM</sequence>
<dbReference type="OrthoDB" id="3648173at2759"/>
<comment type="caution">
    <text evidence="8">The sequence shown here is derived from an EMBL/GenBank/DDBJ whole genome shotgun (WGS) entry which is preliminary data.</text>
</comment>
<evidence type="ECO:0000313" key="9">
    <source>
        <dbReference type="Proteomes" id="UP000664203"/>
    </source>
</evidence>
<feature type="transmembrane region" description="Helical" evidence="6">
    <location>
        <begin position="123"/>
        <end position="145"/>
    </location>
</feature>
<dbReference type="InterPro" id="IPR049326">
    <property type="entry name" value="Rhodopsin_dom_fungi"/>
</dbReference>
<comment type="subcellular location">
    <subcellularLocation>
        <location evidence="1">Membrane</location>
        <topology evidence="1">Multi-pass membrane protein</topology>
    </subcellularLocation>
</comment>
<feature type="transmembrane region" description="Helical" evidence="6">
    <location>
        <begin position="40"/>
        <end position="64"/>
    </location>
</feature>
<feature type="domain" description="Rhodopsin" evidence="7">
    <location>
        <begin position="7"/>
        <end position="165"/>
    </location>
</feature>
<comment type="similarity">
    <text evidence="5">Belongs to the SAT4 family.</text>
</comment>
<keyword evidence="2 6" id="KW-0812">Transmembrane</keyword>
<keyword evidence="9" id="KW-1185">Reference proteome</keyword>
<dbReference type="PANTHER" id="PTHR33048:SF47">
    <property type="entry name" value="INTEGRAL MEMBRANE PROTEIN-RELATED"/>
    <property type="match status" value="1"/>
</dbReference>
<evidence type="ECO:0000259" key="7">
    <source>
        <dbReference type="Pfam" id="PF20684"/>
    </source>
</evidence>
<evidence type="ECO:0000256" key="3">
    <source>
        <dbReference type="ARBA" id="ARBA00022989"/>
    </source>
</evidence>
<dbReference type="EMBL" id="CAJPDR010000424">
    <property type="protein sequence ID" value="CAF9936000.1"/>
    <property type="molecule type" value="Genomic_DNA"/>
</dbReference>
<evidence type="ECO:0000256" key="5">
    <source>
        <dbReference type="ARBA" id="ARBA00038359"/>
    </source>
</evidence>
<evidence type="ECO:0000256" key="6">
    <source>
        <dbReference type="SAM" id="Phobius"/>
    </source>
</evidence>
<reference evidence="8" key="1">
    <citation type="submission" date="2021-03" db="EMBL/GenBank/DDBJ databases">
        <authorList>
            <person name="Tagirdzhanova G."/>
        </authorList>
    </citation>
    <scope>NUCLEOTIDE SEQUENCE</scope>
</reference>